<dbReference type="Gene3D" id="3.30.300.30">
    <property type="match status" value="1"/>
</dbReference>
<organism evidence="5 6">
    <name type="scientific">Streptomyces olivoverticillatus</name>
    <dbReference type="NCBI Taxonomy" id="66427"/>
    <lineage>
        <taxon>Bacteria</taxon>
        <taxon>Bacillati</taxon>
        <taxon>Actinomycetota</taxon>
        <taxon>Actinomycetes</taxon>
        <taxon>Kitasatosporales</taxon>
        <taxon>Streptomycetaceae</taxon>
        <taxon>Streptomyces</taxon>
    </lineage>
</organism>
<reference evidence="5 6" key="1">
    <citation type="submission" date="2020-08" db="EMBL/GenBank/DDBJ databases">
        <title>Genomic Encyclopedia of Type Strains, Phase III (KMG-III): the genomes of soil and plant-associated and newly described type strains.</title>
        <authorList>
            <person name="Whitman W."/>
        </authorList>
    </citation>
    <scope>NUCLEOTIDE SEQUENCE [LARGE SCALE GENOMIC DNA]</scope>
    <source>
        <strain evidence="5 6">CECT 3266</strain>
    </source>
</reference>
<dbReference type="InterPro" id="IPR050237">
    <property type="entry name" value="ATP-dep_AMP-bd_enzyme"/>
</dbReference>
<evidence type="ECO:0000259" key="3">
    <source>
        <dbReference type="Pfam" id="PF00501"/>
    </source>
</evidence>
<dbReference type="InterPro" id="IPR000873">
    <property type="entry name" value="AMP-dep_synth/lig_dom"/>
</dbReference>
<dbReference type="EC" id="6.2.1.-" evidence="5"/>
<sequence>MDTTQQHTLATIAALHAEQRPDHVAIHCEGRRTTYATLHRESNRAAHALCAQGVVRGSRVAYLGRESEHYYTIALACAKSESVLVPVNWRLTAGEVDHILRDSGADILFVEDEFLATAERVAADLDSLRTLVRLDAGDGPGAGFVKWKDGYPDRDLAPRGDRDTPVIQLYTSGTTGLPKGVVLAHRTFLAFTEEMRRHGESWIDWRPDDVSLISFPGFHTAGMGWFMHSFTAGATNVIMRIFVSEEAVRLIEELGVTTTFVAPAMLQMMLTEPGVGRHTFRSLRKVAYGAAPISGALLEKCLETMGCEFAQIYASTETGSVAACLPPADHVPGSPLLASAGRACPGNELKIVDEEGRQLPAGQTGQVCVRTPSRMLEYWGLPDATAELVRGDWLLMGDAGYLDENGYLFLRDRVNDTIIVAGQNIYPAELEKALGEHPAVADVAVIGVPDERWGEAVQACVVLRPGQQATPRDLMRSLAGRVADYKIPTRYVFADTVPRNPSGKLLRRELREAYRGGSAPAAGQRKGT</sequence>
<evidence type="ECO:0000259" key="4">
    <source>
        <dbReference type="Pfam" id="PF13193"/>
    </source>
</evidence>
<feature type="domain" description="AMP-dependent synthetase/ligase" evidence="3">
    <location>
        <begin position="16"/>
        <end position="379"/>
    </location>
</feature>
<evidence type="ECO:0000256" key="2">
    <source>
        <dbReference type="ARBA" id="ARBA00022598"/>
    </source>
</evidence>
<evidence type="ECO:0000313" key="6">
    <source>
        <dbReference type="Proteomes" id="UP000556084"/>
    </source>
</evidence>
<proteinExistence type="inferred from homology"/>
<dbReference type="Pfam" id="PF00501">
    <property type="entry name" value="AMP-binding"/>
    <property type="match status" value="1"/>
</dbReference>
<evidence type="ECO:0000256" key="1">
    <source>
        <dbReference type="ARBA" id="ARBA00006432"/>
    </source>
</evidence>
<dbReference type="Gene3D" id="3.40.50.12780">
    <property type="entry name" value="N-terminal domain of ligase-like"/>
    <property type="match status" value="1"/>
</dbReference>
<dbReference type="AlphaFoldDB" id="A0A7W7PLR3"/>
<keyword evidence="2 5" id="KW-0436">Ligase</keyword>
<keyword evidence="6" id="KW-1185">Reference proteome</keyword>
<feature type="domain" description="AMP-binding enzyme C-terminal" evidence="4">
    <location>
        <begin position="429"/>
        <end position="504"/>
    </location>
</feature>
<dbReference type="Proteomes" id="UP000556084">
    <property type="component" value="Unassembled WGS sequence"/>
</dbReference>
<comment type="caution">
    <text evidence="5">The sequence shown here is derived from an EMBL/GenBank/DDBJ whole genome shotgun (WGS) entry which is preliminary data.</text>
</comment>
<accession>A0A7W7PLR3</accession>
<dbReference type="Pfam" id="PF13193">
    <property type="entry name" value="AMP-binding_C"/>
    <property type="match status" value="1"/>
</dbReference>
<dbReference type="InterPro" id="IPR045851">
    <property type="entry name" value="AMP-bd_C_sf"/>
</dbReference>
<dbReference type="PANTHER" id="PTHR43767">
    <property type="entry name" value="LONG-CHAIN-FATTY-ACID--COA LIGASE"/>
    <property type="match status" value="1"/>
</dbReference>
<dbReference type="EMBL" id="JACHJH010000003">
    <property type="protein sequence ID" value="MBB4893673.1"/>
    <property type="molecule type" value="Genomic_DNA"/>
</dbReference>
<dbReference type="SUPFAM" id="SSF56801">
    <property type="entry name" value="Acetyl-CoA synthetase-like"/>
    <property type="match status" value="1"/>
</dbReference>
<evidence type="ECO:0000313" key="5">
    <source>
        <dbReference type="EMBL" id="MBB4893673.1"/>
    </source>
</evidence>
<dbReference type="NCBIfam" id="NF004837">
    <property type="entry name" value="PRK06187.1"/>
    <property type="match status" value="1"/>
</dbReference>
<dbReference type="GO" id="GO:0016878">
    <property type="term" value="F:acid-thiol ligase activity"/>
    <property type="evidence" value="ECO:0007669"/>
    <property type="project" value="UniProtKB-ARBA"/>
</dbReference>
<dbReference type="RefSeq" id="WP_184349531.1">
    <property type="nucleotide sequence ID" value="NZ_JACHJH010000003.1"/>
</dbReference>
<protein>
    <submittedName>
        <fullName evidence="5">Fatty-acyl-CoA synthase</fullName>
        <ecNumber evidence="5">6.2.1.-</ecNumber>
    </submittedName>
</protein>
<gene>
    <name evidence="5" type="ORF">FHS39_002704</name>
</gene>
<name>A0A7W7PLR3_9ACTN</name>
<dbReference type="FunFam" id="3.30.300.30:FF:000008">
    <property type="entry name" value="2,3-dihydroxybenzoate-AMP ligase"/>
    <property type="match status" value="1"/>
</dbReference>
<dbReference type="PANTHER" id="PTHR43767:SF1">
    <property type="entry name" value="NONRIBOSOMAL PEPTIDE SYNTHASE PES1 (EUROFUNG)-RELATED"/>
    <property type="match status" value="1"/>
</dbReference>
<dbReference type="InterPro" id="IPR042099">
    <property type="entry name" value="ANL_N_sf"/>
</dbReference>
<comment type="similarity">
    <text evidence="1">Belongs to the ATP-dependent AMP-binding enzyme family.</text>
</comment>
<dbReference type="InterPro" id="IPR025110">
    <property type="entry name" value="AMP-bd_C"/>
</dbReference>